<keyword evidence="4 6" id="KW-0717">Septation</keyword>
<dbReference type="Pfam" id="PF00091">
    <property type="entry name" value="Tubulin"/>
    <property type="match status" value="1"/>
</dbReference>
<evidence type="ECO:0000256" key="3">
    <source>
        <dbReference type="ARBA" id="ARBA00023134"/>
    </source>
</evidence>
<feature type="compositionally biased region" description="Polar residues" evidence="8">
    <location>
        <begin position="570"/>
        <end position="602"/>
    </location>
</feature>
<keyword evidence="7" id="KW-0175">Coiled coil</keyword>
<dbReference type="InterPro" id="IPR037103">
    <property type="entry name" value="Tubulin/FtsZ-like_C"/>
</dbReference>
<reference evidence="12" key="1">
    <citation type="journal article" date="2019" name="Int. J. Syst. Evol. Microbiol.">
        <title>The Global Catalogue of Microorganisms (GCM) 10K type strain sequencing project: providing services to taxonomists for standard genome sequencing and annotation.</title>
        <authorList>
            <consortium name="The Broad Institute Genomics Platform"/>
            <consortium name="The Broad Institute Genome Sequencing Center for Infectious Disease"/>
            <person name="Wu L."/>
            <person name="Ma J."/>
        </authorList>
    </citation>
    <scope>NUCLEOTIDE SEQUENCE [LARGE SCALE GENOMIC DNA]</scope>
    <source>
        <strain evidence="12">KCTC 42248</strain>
    </source>
</reference>
<dbReference type="HAMAP" id="MF_00909">
    <property type="entry name" value="FtsZ"/>
    <property type="match status" value="1"/>
</dbReference>
<feature type="binding site" evidence="4">
    <location>
        <begin position="22"/>
        <end position="26"/>
    </location>
    <ligand>
        <name>GTP</name>
        <dbReference type="ChEBI" id="CHEBI:37565"/>
    </ligand>
</feature>
<dbReference type="GO" id="GO:0051301">
    <property type="term" value="P:cell division"/>
    <property type="evidence" value="ECO:0007669"/>
    <property type="project" value="UniProtKB-KW"/>
</dbReference>
<dbReference type="PANTHER" id="PTHR30314:SF3">
    <property type="entry name" value="MITOCHONDRIAL DIVISION PROTEIN FSZA"/>
    <property type="match status" value="1"/>
</dbReference>
<dbReference type="RefSeq" id="WP_380866811.1">
    <property type="nucleotide sequence ID" value="NZ_JBHUMA010000004.1"/>
</dbReference>
<dbReference type="InterPro" id="IPR003008">
    <property type="entry name" value="Tubulin_FtsZ_GTPase"/>
</dbReference>
<dbReference type="PRINTS" id="PR00423">
    <property type="entry name" value="CELLDVISFTSZ"/>
</dbReference>
<protein>
    <recommendedName>
        <fullName evidence="4 5">Cell division protein FtsZ</fullName>
    </recommendedName>
</protein>
<accession>A0ABW5NG96</accession>
<dbReference type="PANTHER" id="PTHR30314">
    <property type="entry name" value="CELL DIVISION PROTEIN FTSZ-RELATED"/>
    <property type="match status" value="1"/>
</dbReference>
<keyword evidence="12" id="KW-1185">Reference proteome</keyword>
<dbReference type="Gene3D" id="3.40.50.1440">
    <property type="entry name" value="Tubulin/FtsZ, GTPase domain"/>
    <property type="match status" value="1"/>
</dbReference>
<feature type="domain" description="Tubulin/FtsZ 2-layer sandwich" evidence="10">
    <location>
        <begin position="208"/>
        <end position="327"/>
    </location>
</feature>
<evidence type="ECO:0000256" key="6">
    <source>
        <dbReference type="RuleBase" id="RU000631"/>
    </source>
</evidence>
<feature type="binding site" evidence="4">
    <location>
        <position position="141"/>
    </location>
    <ligand>
        <name>GTP</name>
        <dbReference type="ChEBI" id="CHEBI:37565"/>
    </ligand>
</feature>
<dbReference type="NCBIfam" id="TIGR00065">
    <property type="entry name" value="ftsZ"/>
    <property type="match status" value="1"/>
</dbReference>
<feature type="region of interest" description="Disordered" evidence="8">
    <location>
        <begin position="547"/>
        <end position="602"/>
    </location>
</feature>
<feature type="binding site" evidence="4">
    <location>
        <position position="145"/>
    </location>
    <ligand>
        <name>GTP</name>
        <dbReference type="ChEBI" id="CHEBI:37565"/>
    </ligand>
</feature>
<dbReference type="SMART" id="SM00864">
    <property type="entry name" value="Tubulin"/>
    <property type="match status" value="1"/>
</dbReference>
<dbReference type="InterPro" id="IPR008280">
    <property type="entry name" value="Tub_FtsZ_C"/>
</dbReference>
<feature type="binding site" evidence="4">
    <location>
        <position position="188"/>
    </location>
    <ligand>
        <name>GTP</name>
        <dbReference type="ChEBI" id="CHEBI:37565"/>
    </ligand>
</feature>
<dbReference type="Gene3D" id="3.30.1330.20">
    <property type="entry name" value="Tubulin/FtsZ, C-terminal domain"/>
    <property type="match status" value="1"/>
</dbReference>
<dbReference type="InterPro" id="IPR036525">
    <property type="entry name" value="Tubulin/FtsZ_GTPase_sf"/>
</dbReference>
<comment type="subunit">
    <text evidence="4">Homodimer. Polymerizes to form a dynamic ring structure in a strictly GTP-dependent manner. Interacts directly with several other division proteins.</text>
</comment>
<comment type="caution">
    <text evidence="11">The sequence shown here is derived from an EMBL/GenBank/DDBJ whole genome shotgun (WGS) entry which is preliminary data.</text>
</comment>
<keyword evidence="2 4" id="KW-0547">Nucleotide-binding</keyword>
<dbReference type="Pfam" id="PF12327">
    <property type="entry name" value="FtsZ_C"/>
    <property type="match status" value="1"/>
</dbReference>
<dbReference type="SMART" id="SM00865">
    <property type="entry name" value="Tubulin_C"/>
    <property type="match status" value="1"/>
</dbReference>
<evidence type="ECO:0000256" key="1">
    <source>
        <dbReference type="ARBA" id="ARBA00009690"/>
    </source>
</evidence>
<gene>
    <name evidence="4 11" type="primary">ftsZ</name>
    <name evidence="11" type="ORF">ACFSQ3_01285</name>
</gene>
<keyword evidence="4" id="KW-0963">Cytoplasm</keyword>
<comment type="similarity">
    <text evidence="1 4 6">Belongs to the FtsZ family.</text>
</comment>
<dbReference type="InterPro" id="IPR018316">
    <property type="entry name" value="Tubulin/FtsZ_2-layer-sand-dom"/>
</dbReference>
<dbReference type="PROSITE" id="PS01134">
    <property type="entry name" value="FTSZ_1"/>
    <property type="match status" value="1"/>
</dbReference>
<organism evidence="11 12">
    <name type="scientific">Sphingobacterium corticis</name>
    <dbReference type="NCBI Taxonomy" id="1812823"/>
    <lineage>
        <taxon>Bacteria</taxon>
        <taxon>Pseudomonadati</taxon>
        <taxon>Bacteroidota</taxon>
        <taxon>Sphingobacteriia</taxon>
        <taxon>Sphingobacteriales</taxon>
        <taxon>Sphingobacteriaceae</taxon>
        <taxon>Sphingobacterium</taxon>
    </lineage>
</organism>
<evidence type="ECO:0000256" key="8">
    <source>
        <dbReference type="SAM" id="MobiDB-lite"/>
    </source>
</evidence>
<feature type="binding site" evidence="4">
    <location>
        <begin position="110"/>
        <end position="112"/>
    </location>
    <ligand>
        <name>GTP</name>
        <dbReference type="ChEBI" id="CHEBI:37565"/>
    </ligand>
</feature>
<evidence type="ECO:0000256" key="2">
    <source>
        <dbReference type="ARBA" id="ARBA00022741"/>
    </source>
</evidence>
<dbReference type="CDD" id="cd02201">
    <property type="entry name" value="FtsZ_type1"/>
    <property type="match status" value="1"/>
</dbReference>
<evidence type="ECO:0000256" key="7">
    <source>
        <dbReference type="SAM" id="Coils"/>
    </source>
</evidence>
<feature type="compositionally biased region" description="Low complexity" evidence="8">
    <location>
        <begin position="481"/>
        <end position="492"/>
    </location>
</feature>
<evidence type="ECO:0000256" key="4">
    <source>
        <dbReference type="HAMAP-Rule" id="MF_00909"/>
    </source>
</evidence>
<keyword evidence="4 6" id="KW-0132">Cell division</keyword>
<dbReference type="SUPFAM" id="SSF55307">
    <property type="entry name" value="Tubulin C-terminal domain-like"/>
    <property type="match status" value="1"/>
</dbReference>
<evidence type="ECO:0000313" key="12">
    <source>
        <dbReference type="Proteomes" id="UP001597393"/>
    </source>
</evidence>
<dbReference type="InterPro" id="IPR045061">
    <property type="entry name" value="FtsZ/CetZ"/>
</dbReference>
<feature type="domain" description="Tubulin/FtsZ GTPase" evidence="9">
    <location>
        <begin position="14"/>
        <end position="206"/>
    </location>
</feature>
<dbReference type="EMBL" id="JBHUMA010000004">
    <property type="protein sequence ID" value="MFD2597568.1"/>
    <property type="molecule type" value="Genomic_DNA"/>
</dbReference>
<feature type="coiled-coil region" evidence="7">
    <location>
        <begin position="512"/>
        <end position="539"/>
    </location>
</feature>
<keyword evidence="4 6" id="KW-0131">Cell cycle</keyword>
<feature type="region of interest" description="Disordered" evidence="8">
    <location>
        <begin position="467"/>
        <end position="498"/>
    </location>
</feature>
<dbReference type="InterPro" id="IPR024757">
    <property type="entry name" value="FtsZ_C"/>
</dbReference>
<sequence>MSIQFEMLKEQSSIIKVVGVGGGGGNAVNHMYKQGISGVDFIICNTDAQALELSPIPNKVQLGASLTEGMGAGADPDVGENSAIESIEDIKRMLGTNTKMLFITAGMGGGTGTGASPVLAKAAKEMGILTVAIITTPFTFEGKRRKSQAEEGLGELRKYVDSYLVISNDRLREIFGNLTMTAAFAKADDILTTAAKGIAEIITIPGYVNVDFKDVRTVMNDSGVAIMGNAVASGDERALDAVTGALASPLLKDNEIEGARYILLNITSGSKEVTMDEVSIITDYIQEKAGLSADLIWGNCIDEAMGDDLSVTIIATGFQTSEERVKEKEKEKIAHNLTPDDSKSVFVKPVSQNQFAAKPTYTEPVVKPVGVTAPEGQESIQQTDLFNANQAGRPFITAPVGQPTAAPASQPRHTPENEAHVVRHTLDLNEQELEEPEAEDNHGFELKTSPSMFEFKVPTVFDSYQQPAAQPSYEQQPTSYPQQNQPTQAPQNSYSQPYQAPVQNSFQAPAALEEAKAEEANFEDQLMKTKERILRLKELSMKLRSTNGLQEMENEPAYKRKQKSLDDVPHSSQSQVSRFTLSFDSGETEIRPNNSFLHDNVD</sequence>
<feature type="compositionally biased region" description="Polar residues" evidence="8">
    <location>
        <begin position="467"/>
        <end position="480"/>
    </location>
</feature>
<name>A0ABW5NG96_9SPHI</name>
<comment type="subcellular location">
    <subcellularLocation>
        <location evidence="4">Cytoplasm</location>
    </subcellularLocation>
    <text evidence="4">Assembles at midcell at the inner surface of the cytoplasmic membrane.</text>
</comment>
<comment type="function">
    <text evidence="4 6">Essential cell division protein that forms a contractile ring structure (Z ring) at the future cell division site. The regulation of the ring assembly controls the timing and the location of cell division. One of the functions of the FtsZ ring is to recruit other cell division proteins to the septum to produce a new cell wall between the dividing cells. Binds GTP and shows GTPase activity.</text>
</comment>
<evidence type="ECO:0000313" key="11">
    <source>
        <dbReference type="EMBL" id="MFD2597568.1"/>
    </source>
</evidence>
<dbReference type="InterPro" id="IPR000158">
    <property type="entry name" value="Cell_div_FtsZ"/>
</dbReference>
<dbReference type="SUPFAM" id="SSF52490">
    <property type="entry name" value="Tubulin nucleotide-binding domain-like"/>
    <property type="match status" value="1"/>
</dbReference>
<dbReference type="InterPro" id="IPR020805">
    <property type="entry name" value="Cell_div_FtsZ_CS"/>
</dbReference>
<dbReference type="PROSITE" id="PS01135">
    <property type="entry name" value="FTSZ_2"/>
    <property type="match status" value="1"/>
</dbReference>
<evidence type="ECO:0000259" key="10">
    <source>
        <dbReference type="SMART" id="SM00865"/>
    </source>
</evidence>
<dbReference type="Proteomes" id="UP001597393">
    <property type="component" value="Unassembled WGS sequence"/>
</dbReference>
<keyword evidence="3 4" id="KW-0342">GTP-binding</keyword>
<proteinExistence type="inferred from homology"/>
<evidence type="ECO:0000259" key="9">
    <source>
        <dbReference type="SMART" id="SM00864"/>
    </source>
</evidence>
<evidence type="ECO:0000256" key="5">
    <source>
        <dbReference type="NCBIfam" id="TIGR00065"/>
    </source>
</evidence>